<evidence type="ECO:0000256" key="7">
    <source>
        <dbReference type="ARBA" id="ARBA00023033"/>
    </source>
</evidence>
<evidence type="ECO:0000256" key="4">
    <source>
        <dbReference type="ARBA" id="ARBA00022827"/>
    </source>
</evidence>
<keyword evidence="5" id="KW-0521">NADP</keyword>
<evidence type="ECO:0008006" key="10">
    <source>
        <dbReference type="Google" id="ProtNLM"/>
    </source>
</evidence>
<name>A0A0V1PR33_9ASCO</name>
<gene>
    <name evidence="8" type="ORF">AC631_05557</name>
</gene>
<keyword evidence="7" id="KW-0503">Monooxygenase</keyword>
<dbReference type="PANTHER" id="PTHR43098:SF3">
    <property type="entry name" value="L-ORNITHINE N(5)-MONOOXYGENASE-RELATED"/>
    <property type="match status" value="1"/>
</dbReference>
<dbReference type="Gene3D" id="3.50.50.60">
    <property type="entry name" value="FAD/NAD(P)-binding domain"/>
    <property type="match status" value="1"/>
</dbReference>
<accession>A0A0V1PR33</accession>
<dbReference type="GeneID" id="26842566"/>
<evidence type="ECO:0000256" key="6">
    <source>
        <dbReference type="ARBA" id="ARBA00023002"/>
    </source>
</evidence>
<reference evidence="8 9" key="1">
    <citation type="submission" date="2015-11" db="EMBL/GenBank/DDBJ databases">
        <title>The genome of Debaryomyces fabryi.</title>
        <authorList>
            <person name="Tafer H."/>
            <person name="Lopandic K."/>
        </authorList>
    </citation>
    <scope>NUCLEOTIDE SEQUENCE [LARGE SCALE GENOMIC DNA]</scope>
    <source>
        <strain evidence="8 9">CBS 789</strain>
    </source>
</reference>
<comment type="similarity">
    <text evidence="2">Belongs to the FAD-binding monooxygenase family.</text>
</comment>
<dbReference type="SUPFAM" id="SSF51905">
    <property type="entry name" value="FAD/NAD(P)-binding domain"/>
    <property type="match status" value="1"/>
</dbReference>
<keyword evidence="9" id="KW-1185">Reference proteome</keyword>
<dbReference type="RefSeq" id="XP_015464791.1">
    <property type="nucleotide sequence ID" value="XM_015614386.1"/>
</dbReference>
<sequence length="221" mass="25389">MLAPAKQVNPIFTKRPSLEQRYYEVFNQDNVDIVNIRDTPITEVTETGLRTLEKEYDFDIIIYATGFDAVTGGFYQIDLKGKNSVSLRETWKNGTYTHLGMTIYGYPNLFFMYGPQGPSAFCNGPTCALTQSEWIRDAINYTEKNNYKRIRPTLEAQLGWKKYINDGANSTLLPIADSWYMGVNREGNKPKECLLYVYGANNYFKDISKEAENGYENFSFL</sequence>
<organism evidence="8 9">
    <name type="scientific">Debaryomyces fabryi</name>
    <dbReference type="NCBI Taxonomy" id="58627"/>
    <lineage>
        <taxon>Eukaryota</taxon>
        <taxon>Fungi</taxon>
        <taxon>Dikarya</taxon>
        <taxon>Ascomycota</taxon>
        <taxon>Saccharomycotina</taxon>
        <taxon>Pichiomycetes</taxon>
        <taxon>Debaryomycetaceae</taxon>
        <taxon>Debaryomyces</taxon>
    </lineage>
</organism>
<keyword evidence="3" id="KW-0285">Flavoprotein</keyword>
<proteinExistence type="inferred from homology"/>
<evidence type="ECO:0000313" key="8">
    <source>
        <dbReference type="EMBL" id="KRZ98688.1"/>
    </source>
</evidence>
<dbReference type="Proteomes" id="UP000054251">
    <property type="component" value="Unassembled WGS sequence"/>
</dbReference>
<keyword evidence="4" id="KW-0274">FAD</keyword>
<dbReference type="InterPro" id="IPR050775">
    <property type="entry name" value="FAD-binding_Monooxygenases"/>
</dbReference>
<comment type="caution">
    <text evidence="8">The sequence shown here is derived from an EMBL/GenBank/DDBJ whole genome shotgun (WGS) entry which is preliminary data.</text>
</comment>
<protein>
    <recommendedName>
        <fullName evidence="10">FAD/NAD(P)-binding domain-containing protein</fullName>
    </recommendedName>
</protein>
<comment type="cofactor">
    <cofactor evidence="1">
        <name>FAD</name>
        <dbReference type="ChEBI" id="CHEBI:57692"/>
    </cofactor>
</comment>
<keyword evidence="6" id="KW-0560">Oxidoreductase</keyword>
<dbReference type="InterPro" id="IPR036188">
    <property type="entry name" value="FAD/NAD-bd_sf"/>
</dbReference>
<dbReference type="PANTHER" id="PTHR43098">
    <property type="entry name" value="L-ORNITHINE N(5)-MONOOXYGENASE-RELATED"/>
    <property type="match status" value="1"/>
</dbReference>
<evidence type="ECO:0000313" key="9">
    <source>
        <dbReference type="Proteomes" id="UP000054251"/>
    </source>
</evidence>
<dbReference type="EMBL" id="LMYN01000228">
    <property type="protein sequence ID" value="KRZ98688.1"/>
    <property type="molecule type" value="Genomic_DNA"/>
</dbReference>
<evidence type="ECO:0000256" key="2">
    <source>
        <dbReference type="ARBA" id="ARBA00010139"/>
    </source>
</evidence>
<evidence type="ECO:0000256" key="5">
    <source>
        <dbReference type="ARBA" id="ARBA00022857"/>
    </source>
</evidence>
<evidence type="ECO:0000256" key="3">
    <source>
        <dbReference type="ARBA" id="ARBA00022630"/>
    </source>
</evidence>
<dbReference type="AlphaFoldDB" id="A0A0V1PR33"/>
<evidence type="ECO:0000256" key="1">
    <source>
        <dbReference type="ARBA" id="ARBA00001974"/>
    </source>
</evidence>
<dbReference type="OrthoDB" id="4023354at2759"/>
<dbReference type="GO" id="GO:0004497">
    <property type="term" value="F:monooxygenase activity"/>
    <property type="evidence" value="ECO:0007669"/>
    <property type="project" value="UniProtKB-KW"/>
</dbReference>